<proteinExistence type="predicted"/>
<keyword evidence="2" id="KW-1185">Reference proteome</keyword>
<evidence type="ECO:0000313" key="2">
    <source>
        <dbReference type="Proteomes" id="UP000237000"/>
    </source>
</evidence>
<dbReference type="AlphaFoldDB" id="A0A2P5F243"/>
<dbReference type="InParanoid" id="A0A2P5F243"/>
<name>A0A2P5F243_TREOI</name>
<dbReference type="OrthoDB" id="10473105at2759"/>
<gene>
    <name evidence="1" type="ORF">TorRG33x02_124460</name>
</gene>
<dbReference type="Proteomes" id="UP000237000">
    <property type="component" value="Unassembled WGS sequence"/>
</dbReference>
<accession>A0A2P5F243</accession>
<protein>
    <submittedName>
        <fullName evidence="1">Uncharacterized protein</fullName>
    </submittedName>
</protein>
<comment type="caution">
    <text evidence="1">The sequence shown here is derived from an EMBL/GenBank/DDBJ whole genome shotgun (WGS) entry which is preliminary data.</text>
</comment>
<sequence>MWTWQADSDGRPRWKYLQFSRTSQTYVRIPLAKIISPETSGIFNPLSGRISILIPYKISLEPSAFIIKSEKSRSRSSLRKNLLVFVF</sequence>
<reference evidence="2" key="1">
    <citation type="submission" date="2016-06" db="EMBL/GenBank/DDBJ databases">
        <title>Parallel loss of symbiosis genes in relatives of nitrogen-fixing non-legume Parasponia.</title>
        <authorList>
            <person name="Van Velzen R."/>
            <person name="Holmer R."/>
            <person name="Bu F."/>
            <person name="Rutten L."/>
            <person name="Van Zeijl A."/>
            <person name="Liu W."/>
            <person name="Santuari L."/>
            <person name="Cao Q."/>
            <person name="Sharma T."/>
            <person name="Shen D."/>
            <person name="Roswanjaya Y."/>
            <person name="Wardhani T."/>
            <person name="Kalhor M.S."/>
            <person name="Jansen J."/>
            <person name="Van den Hoogen J."/>
            <person name="Gungor B."/>
            <person name="Hartog M."/>
            <person name="Hontelez J."/>
            <person name="Verver J."/>
            <person name="Yang W.-C."/>
            <person name="Schijlen E."/>
            <person name="Repin R."/>
            <person name="Schilthuizen M."/>
            <person name="Schranz E."/>
            <person name="Heidstra R."/>
            <person name="Miyata K."/>
            <person name="Fedorova E."/>
            <person name="Kohlen W."/>
            <person name="Bisseling T."/>
            <person name="Smit S."/>
            <person name="Geurts R."/>
        </authorList>
    </citation>
    <scope>NUCLEOTIDE SEQUENCE [LARGE SCALE GENOMIC DNA]</scope>
    <source>
        <strain evidence="2">cv. RG33-2</strain>
    </source>
</reference>
<organism evidence="1 2">
    <name type="scientific">Trema orientale</name>
    <name type="common">Charcoal tree</name>
    <name type="synonym">Celtis orientalis</name>
    <dbReference type="NCBI Taxonomy" id="63057"/>
    <lineage>
        <taxon>Eukaryota</taxon>
        <taxon>Viridiplantae</taxon>
        <taxon>Streptophyta</taxon>
        <taxon>Embryophyta</taxon>
        <taxon>Tracheophyta</taxon>
        <taxon>Spermatophyta</taxon>
        <taxon>Magnoliopsida</taxon>
        <taxon>eudicotyledons</taxon>
        <taxon>Gunneridae</taxon>
        <taxon>Pentapetalae</taxon>
        <taxon>rosids</taxon>
        <taxon>fabids</taxon>
        <taxon>Rosales</taxon>
        <taxon>Cannabaceae</taxon>
        <taxon>Trema</taxon>
    </lineage>
</organism>
<dbReference type="EMBL" id="JXTC01000071">
    <property type="protein sequence ID" value="PON91848.1"/>
    <property type="molecule type" value="Genomic_DNA"/>
</dbReference>
<evidence type="ECO:0000313" key="1">
    <source>
        <dbReference type="EMBL" id="PON91848.1"/>
    </source>
</evidence>